<feature type="domain" description="Membrane insertase YidC/Oxa/ALB C-terminal" evidence="15">
    <location>
        <begin position="376"/>
        <end position="560"/>
    </location>
</feature>
<keyword evidence="6 13" id="KW-0812">Transmembrane</keyword>
<dbReference type="CDD" id="cd19961">
    <property type="entry name" value="EcYidC-like_peri"/>
    <property type="match status" value="1"/>
</dbReference>
<evidence type="ECO:0000256" key="7">
    <source>
        <dbReference type="ARBA" id="ARBA00022927"/>
    </source>
</evidence>
<evidence type="ECO:0000256" key="14">
    <source>
        <dbReference type="SAM" id="MobiDB-lite"/>
    </source>
</evidence>
<dbReference type="PANTHER" id="PTHR12428">
    <property type="entry name" value="OXA1"/>
    <property type="match status" value="1"/>
</dbReference>
<dbReference type="GO" id="GO:0015031">
    <property type="term" value="P:protein transport"/>
    <property type="evidence" value="ECO:0007669"/>
    <property type="project" value="UniProtKB-KW"/>
</dbReference>
<evidence type="ECO:0000256" key="8">
    <source>
        <dbReference type="ARBA" id="ARBA00022989"/>
    </source>
</evidence>
<reference evidence="17 18" key="1">
    <citation type="submission" date="2016-10" db="EMBL/GenBank/DDBJ databases">
        <authorList>
            <person name="de Groot N.N."/>
        </authorList>
    </citation>
    <scope>NUCLEOTIDE SEQUENCE [LARGE SCALE GENOMIC DNA]</scope>
    <source>
        <strain evidence="17 18">DSM 22489</strain>
    </source>
</reference>
<feature type="region of interest" description="Disordered" evidence="14">
    <location>
        <begin position="42"/>
        <end position="72"/>
    </location>
</feature>
<dbReference type="InterPro" id="IPR047196">
    <property type="entry name" value="YidC_ALB_C"/>
</dbReference>
<dbReference type="InterPro" id="IPR019998">
    <property type="entry name" value="Membr_insert_YidC"/>
</dbReference>
<comment type="subunit">
    <text evidence="13">Interacts with the Sec translocase complex via SecD. Specifically interacts with transmembrane segments of nascent integral membrane proteins during membrane integration.</text>
</comment>
<dbReference type="Proteomes" id="UP000236728">
    <property type="component" value="Unassembled WGS sequence"/>
</dbReference>
<organism evidence="17 18">
    <name type="scientific">Bryocella elongata</name>
    <dbReference type="NCBI Taxonomy" id="863522"/>
    <lineage>
        <taxon>Bacteria</taxon>
        <taxon>Pseudomonadati</taxon>
        <taxon>Acidobacteriota</taxon>
        <taxon>Terriglobia</taxon>
        <taxon>Terriglobales</taxon>
        <taxon>Acidobacteriaceae</taxon>
        <taxon>Bryocella</taxon>
    </lineage>
</organism>
<sequence>MPEYTNPNQTGGGQDSRLFTVMILVMFAAIFGYQWWQLKHTPPPEPQHATPAAQSQSASSAAATQGAPTGPATVAEVKATGESTTVVENELYRITFSNHGAQVTSWVLKKYKDGEGHPLDLVHDEAAKIYGYPMSLYTYDATLTQAISQALYVPSATGTLQAPATLSFEYAAGNVTVKKTFSFGADYVVHADTLVTRGGSPVRALLSWPMGLGDMEGTSSFASSQIDTAYKNNDDHVAFKKVTGGATLNGPFDYAGTSDQYFAAIFMPDQPTDATVVTFHDMVDAAQFTKGSRLRQFVTNDKPAKLPMLGAAVGSLSGHNEERVFVGPKAMTVLASVTTATGTSLKSVLDFGFFGPIGKYLFVALHFVQEHVVSNWGWAIILFTLFINIVLLPLRIQSMRSALKMQRIQPELDKIKAKYKNPGPTDPKAAEMNAEIMDYQKSQGVSMFGGCIPSLIQLPLLFAFFTMMTRVVELRQAHWYWLHDLSAADPYHILPIFMVLTSFLVQFYTPSPGVDPQQQRMMAFMMPAFSGWMTWNYASGLALYWNTGNLVMILMQLGINYSSLGKEMKKLAADRAARKSAGPKVIQGKR</sequence>
<dbReference type="GO" id="GO:0032977">
    <property type="term" value="F:membrane insertase activity"/>
    <property type="evidence" value="ECO:0007669"/>
    <property type="project" value="InterPro"/>
</dbReference>
<evidence type="ECO:0000259" key="16">
    <source>
        <dbReference type="Pfam" id="PF14849"/>
    </source>
</evidence>
<dbReference type="HAMAP" id="MF_01810">
    <property type="entry name" value="YidC_type1"/>
    <property type="match status" value="1"/>
</dbReference>
<evidence type="ECO:0000259" key="15">
    <source>
        <dbReference type="Pfam" id="PF02096"/>
    </source>
</evidence>
<evidence type="ECO:0000256" key="9">
    <source>
        <dbReference type="ARBA" id="ARBA00023136"/>
    </source>
</evidence>
<dbReference type="NCBIfam" id="TIGR03593">
    <property type="entry name" value="yidC_nterm"/>
    <property type="match status" value="1"/>
</dbReference>
<comment type="function">
    <text evidence="13">Required for the insertion and/or proper folding and/or complex formation of integral membrane proteins into the membrane. Involved in integration of membrane proteins that insert both dependently and independently of the Sec translocase complex, as well as at least some lipoproteins. Aids folding of multispanning membrane proteins.</text>
</comment>
<dbReference type="Pfam" id="PF14849">
    <property type="entry name" value="YidC_periplas"/>
    <property type="match status" value="1"/>
</dbReference>
<evidence type="ECO:0000256" key="11">
    <source>
        <dbReference type="ARBA" id="ARBA00033245"/>
    </source>
</evidence>
<dbReference type="GO" id="GO:0051205">
    <property type="term" value="P:protein insertion into membrane"/>
    <property type="evidence" value="ECO:0007669"/>
    <property type="project" value="TreeGrafter"/>
</dbReference>
<dbReference type="CDD" id="cd20070">
    <property type="entry name" value="5TM_YidC_Alb3"/>
    <property type="match status" value="1"/>
</dbReference>
<evidence type="ECO:0000256" key="2">
    <source>
        <dbReference type="ARBA" id="ARBA00010527"/>
    </source>
</evidence>
<protein>
    <recommendedName>
        <fullName evidence="3 13">Membrane protein insertase YidC</fullName>
    </recommendedName>
    <alternativeName>
        <fullName evidence="12 13">Foldase YidC</fullName>
    </alternativeName>
    <alternativeName>
        <fullName evidence="11 13">Membrane integrase YidC</fullName>
    </alternativeName>
    <alternativeName>
        <fullName evidence="13">Membrane protein YidC</fullName>
    </alternativeName>
</protein>
<dbReference type="Pfam" id="PF02096">
    <property type="entry name" value="60KD_IMP"/>
    <property type="match status" value="1"/>
</dbReference>
<dbReference type="AlphaFoldDB" id="A0A1H5Y3D4"/>
<comment type="similarity">
    <text evidence="2 13">Belongs to the OXA1/ALB3/YidC family. Type 1 subfamily.</text>
</comment>
<accession>A0A1H5Y3D4</accession>
<dbReference type="InterPro" id="IPR038221">
    <property type="entry name" value="YidC_periplasmic_sf"/>
</dbReference>
<dbReference type="PANTHER" id="PTHR12428:SF65">
    <property type="entry name" value="CYTOCHROME C OXIDASE ASSEMBLY PROTEIN COX18, MITOCHONDRIAL"/>
    <property type="match status" value="1"/>
</dbReference>
<keyword evidence="7 13" id="KW-0653">Protein transport</keyword>
<dbReference type="EMBL" id="FNVA01000003">
    <property type="protein sequence ID" value="SEG18408.1"/>
    <property type="molecule type" value="Genomic_DNA"/>
</dbReference>
<feature type="transmembrane region" description="Helical" evidence="13">
    <location>
        <begin position="18"/>
        <end position="36"/>
    </location>
</feature>
<feature type="compositionally biased region" description="Low complexity" evidence="14">
    <location>
        <begin position="47"/>
        <end position="72"/>
    </location>
</feature>
<feature type="transmembrane region" description="Helical" evidence="13">
    <location>
        <begin position="491"/>
        <end position="509"/>
    </location>
</feature>
<dbReference type="GO" id="GO:0005886">
    <property type="term" value="C:plasma membrane"/>
    <property type="evidence" value="ECO:0007669"/>
    <property type="project" value="UniProtKB-SubCell"/>
</dbReference>
<gene>
    <name evidence="13" type="primary">yidC</name>
    <name evidence="17" type="ORF">SAMN05421819_2097</name>
</gene>
<feature type="transmembrane region" description="Helical" evidence="13">
    <location>
        <begin position="544"/>
        <end position="561"/>
    </location>
</feature>
<evidence type="ECO:0000256" key="5">
    <source>
        <dbReference type="ARBA" id="ARBA00022475"/>
    </source>
</evidence>
<dbReference type="RefSeq" id="WP_103932995.1">
    <property type="nucleotide sequence ID" value="NZ_FNVA01000003.1"/>
</dbReference>
<dbReference type="InterPro" id="IPR028055">
    <property type="entry name" value="YidC/Oxa/ALB_C"/>
</dbReference>
<keyword evidence="18" id="KW-1185">Reference proteome</keyword>
<evidence type="ECO:0000256" key="12">
    <source>
        <dbReference type="ARBA" id="ARBA00033342"/>
    </source>
</evidence>
<keyword evidence="8 13" id="KW-1133">Transmembrane helix</keyword>
<evidence type="ECO:0000256" key="13">
    <source>
        <dbReference type="HAMAP-Rule" id="MF_01810"/>
    </source>
</evidence>
<dbReference type="InterPro" id="IPR001708">
    <property type="entry name" value="YidC/ALB3/OXA1/COX18"/>
</dbReference>
<feature type="transmembrane region" description="Helical" evidence="13">
    <location>
        <begin position="447"/>
        <end position="471"/>
    </location>
</feature>
<feature type="transmembrane region" description="Helical" evidence="13">
    <location>
        <begin position="376"/>
        <end position="396"/>
    </location>
</feature>
<dbReference type="Gene3D" id="2.70.98.90">
    <property type="match status" value="1"/>
</dbReference>
<feature type="domain" description="Membrane insertase YidC N-terminal" evidence="16">
    <location>
        <begin position="86"/>
        <end position="363"/>
    </location>
</feature>
<dbReference type="OrthoDB" id="9780552at2"/>
<evidence type="ECO:0000256" key="4">
    <source>
        <dbReference type="ARBA" id="ARBA00022448"/>
    </source>
</evidence>
<keyword evidence="5 13" id="KW-1003">Cell membrane</keyword>
<evidence type="ECO:0000256" key="3">
    <source>
        <dbReference type="ARBA" id="ARBA00015325"/>
    </source>
</evidence>
<evidence type="ECO:0000256" key="6">
    <source>
        <dbReference type="ARBA" id="ARBA00022692"/>
    </source>
</evidence>
<keyword evidence="9 13" id="KW-0472">Membrane</keyword>
<proteinExistence type="inferred from homology"/>
<evidence type="ECO:0000256" key="10">
    <source>
        <dbReference type="ARBA" id="ARBA00023186"/>
    </source>
</evidence>
<comment type="subcellular location">
    <subcellularLocation>
        <location evidence="1">Cell inner membrane</location>
        <topology evidence="1">Multi-pass membrane protein</topology>
    </subcellularLocation>
    <subcellularLocation>
        <location evidence="13">Cell membrane</location>
        <topology evidence="13">Multi-pass membrane protein</topology>
    </subcellularLocation>
</comment>
<dbReference type="NCBIfam" id="TIGR03592">
    <property type="entry name" value="yidC_oxa1_cterm"/>
    <property type="match status" value="1"/>
</dbReference>
<keyword evidence="10 13" id="KW-0143">Chaperone</keyword>
<dbReference type="InterPro" id="IPR028053">
    <property type="entry name" value="Membr_insert_YidC_N"/>
</dbReference>
<dbReference type="PRINTS" id="PR00701">
    <property type="entry name" value="60KDINNERMP"/>
</dbReference>
<keyword evidence="4 13" id="KW-0813">Transport</keyword>
<evidence type="ECO:0000256" key="1">
    <source>
        <dbReference type="ARBA" id="ARBA00004429"/>
    </source>
</evidence>
<evidence type="ECO:0000313" key="18">
    <source>
        <dbReference type="Proteomes" id="UP000236728"/>
    </source>
</evidence>
<evidence type="ECO:0000313" key="17">
    <source>
        <dbReference type="EMBL" id="SEG18408.1"/>
    </source>
</evidence>
<name>A0A1H5Y3D4_9BACT</name>